<dbReference type="EC" id="3.1.6.1" evidence="5"/>
<feature type="signal peptide" evidence="3">
    <location>
        <begin position="1"/>
        <end position="21"/>
    </location>
</feature>
<dbReference type="InterPro" id="IPR017850">
    <property type="entry name" value="Alkaline_phosphatase_core_sf"/>
</dbReference>
<proteinExistence type="inferred from homology"/>
<organism evidence="5 6">
    <name type="scientific">Alienimonas californiensis</name>
    <dbReference type="NCBI Taxonomy" id="2527989"/>
    <lineage>
        <taxon>Bacteria</taxon>
        <taxon>Pseudomonadati</taxon>
        <taxon>Planctomycetota</taxon>
        <taxon>Planctomycetia</taxon>
        <taxon>Planctomycetales</taxon>
        <taxon>Planctomycetaceae</taxon>
        <taxon>Alienimonas</taxon>
    </lineage>
</organism>
<keyword evidence="6" id="KW-1185">Reference proteome</keyword>
<comment type="similarity">
    <text evidence="1">Belongs to the sulfatase family.</text>
</comment>
<feature type="chain" id="PRO_5021790013" evidence="3">
    <location>
        <begin position="22"/>
        <end position="543"/>
    </location>
</feature>
<dbReference type="CDD" id="cd16027">
    <property type="entry name" value="SGSH"/>
    <property type="match status" value="1"/>
</dbReference>
<sequence length="543" mass="59831" precursor="true">MFTAPLLAAFLLTAAPDAAPAPPVNVLWITCEDLSPRLDSYGDPLARTPHLDRLAAEGTRYTHAFGVYGVCSPNRFTLITGTYPTAAGAGPMRTVKRTSALADVTDPVLRAIPTWEATPPAPVRCFPELLRAAGYYCTNNSKQDYQFTPPVTVWDESGKKAHWRNRPGHGTAEAAPFFAVFNLMTTHESKLHERTSPAITDRAAVTVPPFLPDTLAMREDFARQYDNLAVLDEEVGALLAELDADGLRENTVVMFFSDHGDGLPRHKRWVYDSGLQVPLIVRFPAGHPDRGEPGTTNDRLVSFVDFAPTVLSLAGIEPPAWLPGPAFLGEYAGEPREYVFAARDRMDPAPETIRAARGPRFKYVRNLRPDLPYWGFVPYRDRAAGAAEITDLIARNALGPDQWQLSGASKPQEELYDTQADPHEIRNLAADPAYADVLTDLRTATERWMEQTNDSRTLDGAELIATLWPNGQQPRTAKPLILEADGLVTIRCETAGASIGYKLPGDQTWRVYAEPFTPEPGATVRAIAHRIGWKPSQVVRLEN</sequence>
<keyword evidence="3" id="KW-0732">Signal</keyword>
<dbReference type="AlphaFoldDB" id="A0A517P897"/>
<dbReference type="RefSeq" id="WP_145358513.1">
    <property type="nucleotide sequence ID" value="NZ_CP036265.1"/>
</dbReference>
<dbReference type="EMBL" id="CP036265">
    <property type="protein sequence ID" value="QDT15601.1"/>
    <property type="molecule type" value="Genomic_DNA"/>
</dbReference>
<dbReference type="InterPro" id="IPR000917">
    <property type="entry name" value="Sulfatase_N"/>
</dbReference>
<dbReference type="PANTHER" id="PTHR42693:SF53">
    <property type="entry name" value="ENDO-4-O-SULFATASE"/>
    <property type="match status" value="1"/>
</dbReference>
<evidence type="ECO:0000313" key="6">
    <source>
        <dbReference type="Proteomes" id="UP000318741"/>
    </source>
</evidence>
<evidence type="ECO:0000256" key="1">
    <source>
        <dbReference type="ARBA" id="ARBA00008779"/>
    </source>
</evidence>
<name>A0A517P897_9PLAN</name>
<dbReference type="PANTHER" id="PTHR42693">
    <property type="entry name" value="ARYLSULFATASE FAMILY MEMBER"/>
    <property type="match status" value="1"/>
</dbReference>
<dbReference type="Gene3D" id="3.40.720.10">
    <property type="entry name" value="Alkaline Phosphatase, subunit A"/>
    <property type="match status" value="1"/>
</dbReference>
<feature type="domain" description="Sulfatase N-terminal" evidence="4">
    <location>
        <begin position="25"/>
        <end position="316"/>
    </location>
</feature>
<dbReference type="OrthoDB" id="9763613at2"/>
<evidence type="ECO:0000313" key="5">
    <source>
        <dbReference type="EMBL" id="QDT15601.1"/>
    </source>
</evidence>
<protein>
    <submittedName>
        <fullName evidence="5">Arylsulfatase</fullName>
        <ecNumber evidence="5">3.1.6.1</ecNumber>
    </submittedName>
</protein>
<dbReference type="Pfam" id="PF00884">
    <property type="entry name" value="Sulfatase"/>
    <property type="match status" value="1"/>
</dbReference>
<evidence type="ECO:0000256" key="2">
    <source>
        <dbReference type="ARBA" id="ARBA00022801"/>
    </source>
</evidence>
<keyword evidence="2 5" id="KW-0378">Hydrolase</keyword>
<dbReference type="Proteomes" id="UP000318741">
    <property type="component" value="Chromosome"/>
</dbReference>
<accession>A0A517P897</accession>
<evidence type="ECO:0000259" key="4">
    <source>
        <dbReference type="Pfam" id="PF00884"/>
    </source>
</evidence>
<reference evidence="5 6" key="1">
    <citation type="submission" date="2019-02" db="EMBL/GenBank/DDBJ databases">
        <title>Deep-cultivation of Planctomycetes and their phenomic and genomic characterization uncovers novel biology.</title>
        <authorList>
            <person name="Wiegand S."/>
            <person name="Jogler M."/>
            <person name="Boedeker C."/>
            <person name="Pinto D."/>
            <person name="Vollmers J."/>
            <person name="Rivas-Marin E."/>
            <person name="Kohn T."/>
            <person name="Peeters S.H."/>
            <person name="Heuer A."/>
            <person name="Rast P."/>
            <person name="Oberbeckmann S."/>
            <person name="Bunk B."/>
            <person name="Jeske O."/>
            <person name="Meyerdierks A."/>
            <person name="Storesund J.E."/>
            <person name="Kallscheuer N."/>
            <person name="Luecker S."/>
            <person name="Lage O.M."/>
            <person name="Pohl T."/>
            <person name="Merkel B.J."/>
            <person name="Hornburger P."/>
            <person name="Mueller R.-W."/>
            <person name="Bruemmer F."/>
            <person name="Labrenz M."/>
            <person name="Spormann A.M."/>
            <person name="Op den Camp H."/>
            <person name="Overmann J."/>
            <person name="Amann R."/>
            <person name="Jetten M.S.M."/>
            <person name="Mascher T."/>
            <person name="Medema M.H."/>
            <person name="Devos D.P."/>
            <person name="Kaster A.-K."/>
            <person name="Ovreas L."/>
            <person name="Rohde M."/>
            <person name="Galperin M.Y."/>
            <person name="Jogler C."/>
        </authorList>
    </citation>
    <scope>NUCLEOTIDE SEQUENCE [LARGE SCALE GENOMIC DNA]</scope>
    <source>
        <strain evidence="5 6">CA12</strain>
    </source>
</reference>
<dbReference type="KEGG" id="acaf:CA12_16860"/>
<dbReference type="GO" id="GO:0004065">
    <property type="term" value="F:arylsulfatase activity"/>
    <property type="evidence" value="ECO:0007669"/>
    <property type="project" value="UniProtKB-EC"/>
</dbReference>
<evidence type="ECO:0000256" key="3">
    <source>
        <dbReference type="SAM" id="SignalP"/>
    </source>
</evidence>
<dbReference type="SUPFAM" id="SSF53649">
    <property type="entry name" value="Alkaline phosphatase-like"/>
    <property type="match status" value="1"/>
</dbReference>
<gene>
    <name evidence="5" type="primary">atsA_19</name>
    <name evidence="5" type="ORF">CA12_16860</name>
</gene>
<dbReference type="InterPro" id="IPR050738">
    <property type="entry name" value="Sulfatase"/>
</dbReference>